<evidence type="ECO:0000313" key="3">
    <source>
        <dbReference type="Proteomes" id="UP001238450"/>
    </source>
</evidence>
<evidence type="ECO:0000313" key="2">
    <source>
        <dbReference type="EMBL" id="MDQ0415874.1"/>
    </source>
</evidence>
<keyword evidence="1" id="KW-1133">Transmembrane helix</keyword>
<gene>
    <name evidence="2" type="ORF">J2Z48_000032</name>
</gene>
<organism evidence="2 3">
    <name type="scientific">Croceifilum oryzae</name>
    <dbReference type="NCBI Taxonomy" id="1553429"/>
    <lineage>
        <taxon>Bacteria</taxon>
        <taxon>Bacillati</taxon>
        <taxon>Bacillota</taxon>
        <taxon>Bacilli</taxon>
        <taxon>Bacillales</taxon>
        <taxon>Thermoactinomycetaceae</taxon>
        <taxon>Croceifilum</taxon>
    </lineage>
</organism>
<proteinExistence type="predicted"/>
<dbReference type="EMBL" id="JAUSUV010000001">
    <property type="protein sequence ID" value="MDQ0415874.1"/>
    <property type="molecule type" value="Genomic_DNA"/>
</dbReference>
<feature type="transmembrane region" description="Helical" evidence="1">
    <location>
        <begin position="12"/>
        <end position="32"/>
    </location>
</feature>
<dbReference type="AlphaFoldDB" id="A0AAJ1TCA3"/>
<name>A0AAJ1TCA3_9BACL</name>
<keyword evidence="1" id="KW-0472">Membrane</keyword>
<protein>
    <submittedName>
        <fullName evidence="2">Uncharacterized protein</fullName>
    </submittedName>
</protein>
<comment type="caution">
    <text evidence="2">The sequence shown here is derived from an EMBL/GenBank/DDBJ whole genome shotgun (WGS) entry which is preliminary data.</text>
</comment>
<sequence>MEYPVVGKSFWIGVMNAAGISVPFWLLMYAGLRLVF</sequence>
<keyword evidence="1" id="KW-0812">Transmembrane</keyword>
<keyword evidence="3" id="KW-1185">Reference proteome</keyword>
<dbReference type="Proteomes" id="UP001238450">
    <property type="component" value="Unassembled WGS sequence"/>
</dbReference>
<accession>A0AAJ1TCA3</accession>
<evidence type="ECO:0000256" key="1">
    <source>
        <dbReference type="SAM" id="Phobius"/>
    </source>
</evidence>
<reference evidence="2 3" key="1">
    <citation type="submission" date="2023-07" db="EMBL/GenBank/DDBJ databases">
        <title>Genomic Encyclopedia of Type Strains, Phase IV (KMG-IV): sequencing the most valuable type-strain genomes for metagenomic binning, comparative biology and taxonomic classification.</title>
        <authorList>
            <person name="Goeker M."/>
        </authorList>
    </citation>
    <scope>NUCLEOTIDE SEQUENCE [LARGE SCALE GENOMIC DNA]</scope>
    <source>
        <strain evidence="2 3">DSM 46876</strain>
    </source>
</reference>